<dbReference type="SUPFAM" id="SSF54862">
    <property type="entry name" value="4Fe-4S ferredoxins"/>
    <property type="match status" value="1"/>
</dbReference>
<dbReference type="PANTHER" id="PTHR43122">
    <property type="entry name" value="FERREDOXIN SUBUNIT OF PYRUVATE:FLAVODOXIN OXIDOREDUCTASE-RELATED"/>
    <property type="match status" value="1"/>
</dbReference>
<dbReference type="InterPro" id="IPR047964">
    <property type="entry name" value="EFR1-like"/>
</dbReference>
<keyword evidence="3" id="KW-0411">Iron-sulfur</keyword>
<dbReference type="RefSeq" id="WP_213235136.1">
    <property type="nucleotide sequence ID" value="NZ_JAHBCL010000002.1"/>
</dbReference>
<dbReference type="InterPro" id="IPR008254">
    <property type="entry name" value="Flavodoxin/NO_synth"/>
</dbReference>
<dbReference type="PROSITE" id="PS00198">
    <property type="entry name" value="4FE4S_FER_1"/>
    <property type="match status" value="1"/>
</dbReference>
<dbReference type="InterPro" id="IPR026816">
    <property type="entry name" value="Flavodoxin_dom"/>
</dbReference>
<dbReference type="Pfam" id="PF12724">
    <property type="entry name" value="Flavodoxin_5"/>
    <property type="match status" value="1"/>
</dbReference>
<proteinExistence type="predicted"/>
<evidence type="ECO:0000259" key="5">
    <source>
        <dbReference type="PROSITE" id="PS51379"/>
    </source>
</evidence>
<dbReference type="PROSITE" id="PS50902">
    <property type="entry name" value="FLAVODOXIN_LIKE"/>
    <property type="match status" value="1"/>
</dbReference>
<evidence type="ECO:0000256" key="2">
    <source>
        <dbReference type="ARBA" id="ARBA00023004"/>
    </source>
</evidence>
<dbReference type="Gene3D" id="3.30.70.20">
    <property type="match status" value="1"/>
</dbReference>
<dbReference type="Gene3D" id="3.40.50.360">
    <property type="match status" value="1"/>
</dbReference>
<organism evidence="6 7">
    <name type="scientific">Fusibacter paucivorans</name>
    <dbReference type="NCBI Taxonomy" id="76009"/>
    <lineage>
        <taxon>Bacteria</taxon>
        <taxon>Bacillati</taxon>
        <taxon>Bacillota</taxon>
        <taxon>Clostridia</taxon>
        <taxon>Eubacteriales</taxon>
        <taxon>Eubacteriales Family XII. Incertae Sedis</taxon>
        <taxon>Fusibacter</taxon>
    </lineage>
</organism>
<dbReference type="InterPro" id="IPR017896">
    <property type="entry name" value="4Fe4S_Fe-S-bd"/>
</dbReference>
<evidence type="ECO:0000256" key="1">
    <source>
        <dbReference type="ARBA" id="ARBA00022723"/>
    </source>
</evidence>
<dbReference type="SUPFAM" id="SSF52218">
    <property type="entry name" value="Flavoproteins"/>
    <property type="match status" value="1"/>
</dbReference>
<feature type="domain" description="4Fe-4S ferredoxin-type" evidence="5">
    <location>
        <begin position="179"/>
        <end position="207"/>
    </location>
</feature>
<evidence type="ECO:0000256" key="3">
    <source>
        <dbReference type="ARBA" id="ARBA00023014"/>
    </source>
</evidence>
<dbReference type="InterPro" id="IPR017900">
    <property type="entry name" value="4Fe4S_Fe_S_CS"/>
</dbReference>
<gene>
    <name evidence="6" type="ORF">KHM83_01530</name>
</gene>
<keyword evidence="7" id="KW-1185">Reference proteome</keyword>
<dbReference type="Pfam" id="PF00037">
    <property type="entry name" value="Fer4"/>
    <property type="match status" value="1"/>
</dbReference>
<dbReference type="PROSITE" id="PS51379">
    <property type="entry name" value="4FE4S_FER_2"/>
    <property type="match status" value="2"/>
</dbReference>
<name>A0ABS5PKI2_9FIRM</name>
<comment type="caution">
    <text evidence="6">The sequence shown here is derived from an EMBL/GenBank/DDBJ whole genome shotgun (WGS) entry which is preliminary data.</text>
</comment>
<keyword evidence="2" id="KW-0408">Iron</keyword>
<protein>
    <submittedName>
        <fullName evidence="6">EFR1 family ferrodoxin</fullName>
    </submittedName>
</protein>
<evidence type="ECO:0000313" key="7">
    <source>
        <dbReference type="Proteomes" id="UP000746471"/>
    </source>
</evidence>
<dbReference type="EMBL" id="JAHBCL010000002">
    <property type="protein sequence ID" value="MBS7525352.1"/>
    <property type="molecule type" value="Genomic_DNA"/>
</dbReference>
<reference evidence="6 7" key="1">
    <citation type="submission" date="2021-05" db="EMBL/GenBank/DDBJ databases">
        <title>Fusibacter ferrireducens sp. nov., an anaerobic, sulfur- and Fe-reducing bacterium isolated from the mangrove sediment.</title>
        <authorList>
            <person name="Qiu D."/>
        </authorList>
    </citation>
    <scope>NUCLEOTIDE SEQUENCE [LARGE SCALE GENOMIC DNA]</scope>
    <source>
        <strain evidence="6 7">DSM 12116</strain>
    </source>
</reference>
<keyword evidence="1" id="KW-0479">Metal-binding</keyword>
<feature type="domain" description="Flavodoxin-like" evidence="4">
    <location>
        <begin position="5"/>
        <end position="151"/>
    </location>
</feature>
<dbReference type="InterPro" id="IPR029039">
    <property type="entry name" value="Flavoprotein-like_sf"/>
</dbReference>
<evidence type="ECO:0000313" key="6">
    <source>
        <dbReference type="EMBL" id="MBS7525352.1"/>
    </source>
</evidence>
<feature type="domain" description="4Fe-4S ferredoxin-type" evidence="5">
    <location>
        <begin position="209"/>
        <end position="235"/>
    </location>
</feature>
<accession>A0ABS5PKI2</accession>
<evidence type="ECO:0000259" key="4">
    <source>
        <dbReference type="PROSITE" id="PS50902"/>
    </source>
</evidence>
<sequence>MNQRITILYFSPTGTTEKVLTAIAKGIDAPFEVINLTHLQARQQFQTTAFEKNDIVIVGAPVYSGRIPALFLETIADIKGIDANIVPVVVYGNRDYDDALLELKDFFEARGFTTLAAGAFIGEHSFTASVAGGRPDRNDLETAHQFGQTIAANIAAFQKRPLSVKGNDPYRQNPPAAPMAPETNETCNACGICAENCPVEAIDFKDYSIVDSTKCIRCCSCIKKCPQDAKAFTQAPIKAVQQKLIDNFSIRREPELFL</sequence>
<dbReference type="Proteomes" id="UP000746471">
    <property type="component" value="Unassembled WGS sequence"/>
</dbReference>
<dbReference type="NCBIfam" id="NF038196">
    <property type="entry name" value="ferrodoxin_EFR1"/>
    <property type="match status" value="1"/>
</dbReference>
<dbReference type="PANTHER" id="PTHR43122:SF1">
    <property type="entry name" value="IRON-SULFUR-BINDING PROTEIN"/>
    <property type="match status" value="1"/>
</dbReference>